<dbReference type="InterPro" id="IPR019504">
    <property type="entry name" value="Peptidase_U49_Lit_pept"/>
</dbReference>
<feature type="region of interest" description="Disordered" evidence="1">
    <location>
        <begin position="160"/>
        <end position="180"/>
    </location>
</feature>
<dbReference type="Pfam" id="PF10463">
    <property type="entry name" value="Peptidase_U49"/>
    <property type="match status" value="1"/>
</dbReference>
<evidence type="ECO:0000313" key="2">
    <source>
        <dbReference type="EMBL" id="CAD54901.1"/>
    </source>
</evidence>
<reference evidence="2" key="1">
    <citation type="journal article" date="2004" name="Mol. Biol. Evol.">
        <title>Site-specific recombination links the evolution of P2-like coliphages and pathogenic enterobacteria.</title>
        <authorList>
            <person name="Nilsson A.S."/>
            <person name="Karlsson J.L."/>
            <person name="Haggard-Ljungquist E."/>
        </authorList>
    </citation>
    <scope>NUCLEOTIDE SEQUENCE</scope>
</reference>
<sequence length="333" mass="38842">MFEEHNEDKTVQDSVRKMFLASIPERQNELDEFWSKFNMTFQNHSDNHTDGKFIFDAGMYRFIRFNHRVLRTFWIGTFAAMAGYEAINTEQNKKIEDFIDKRDSILDLFDSKKISLVSTESELHVLLEELQEELADFSSADFVNFEQLICAFENTAKDEVPDEKPLPIGIPEPGTMPDSKIEPVKRATAELAIIAAAWAFLHEVRHIIHQQEGTSYDMNEFTQEQAHNEEFSCDEFATKFILDHIDNYCEESMYDRVLVSRKRRLSIYCALFSVTMLGKNNWGFSKSHPSLQDRINKVKALMKEPDDEVLEYIVETMFKSIARIWPTVPTVKF</sequence>
<protein>
    <submittedName>
        <fullName evidence="2">Putative lysogenic conversion protein</fullName>
    </submittedName>
</protein>
<name>Q858S4_9CAUD</name>
<accession>Q858S4</accession>
<organism evidence="2">
    <name type="scientific">Enterobacteria phage P2-EC46</name>
    <dbReference type="NCBI Taxonomy" id="211906"/>
    <lineage>
        <taxon>Viruses</taxon>
        <taxon>Duplodnaviria</taxon>
        <taxon>Heunggongvirae</taxon>
        <taxon>Uroviricota</taxon>
        <taxon>Caudoviricetes</taxon>
        <taxon>Peduoviridae</taxon>
        <taxon>Peduovirus</taxon>
        <taxon>Peduovirus P2</taxon>
    </lineage>
</organism>
<evidence type="ECO:0000256" key="1">
    <source>
        <dbReference type="SAM" id="MobiDB-lite"/>
    </source>
</evidence>
<proteinExistence type="predicted"/>
<dbReference type="EMBL" id="AJ512680">
    <property type="protein sequence ID" value="CAD54901.1"/>
    <property type="molecule type" value="Genomic_DNA"/>
</dbReference>